<gene>
    <name evidence="2" type="ORF">BN983_03840</name>
</gene>
<keyword evidence="1" id="KW-1133">Transmembrane helix</keyword>
<dbReference type="Pfam" id="PF22564">
    <property type="entry name" value="HAAS"/>
    <property type="match status" value="1"/>
</dbReference>
<dbReference type="RefSeq" id="WP_035511264.1">
    <property type="nucleotide sequence ID" value="NZ_CCDH010000006.1"/>
</dbReference>
<reference evidence="2 3" key="2">
    <citation type="submission" date="2014-05" db="EMBL/GenBank/DDBJ databases">
        <title>Draft genome sequence of Halobacillus karajensis HK-03.</title>
        <authorList>
            <person name="Khelaifia S."/>
            <person name="Croce O."/>
            <person name="Lagier J.C."/>
            <person name="Raoult D."/>
        </authorList>
    </citation>
    <scope>NUCLEOTIDE SEQUENCE [LARGE SCALE GENOMIC DNA]</scope>
    <source>
        <strain evidence="2 3">HD-03</strain>
    </source>
</reference>
<keyword evidence="3" id="KW-1185">Reference proteome</keyword>
<accession>A0A024P8M9</accession>
<name>A0A024P8M9_9BACI</name>
<proteinExistence type="predicted"/>
<dbReference type="AlphaFoldDB" id="A0A024P8M9"/>
<feature type="transmembrane region" description="Helical" evidence="1">
    <location>
        <begin position="179"/>
        <end position="198"/>
    </location>
</feature>
<feature type="transmembrane region" description="Helical" evidence="1">
    <location>
        <begin position="147"/>
        <end position="167"/>
    </location>
</feature>
<feature type="transmembrane region" description="Helical" evidence="1">
    <location>
        <begin position="109"/>
        <end position="127"/>
    </location>
</feature>
<protein>
    <submittedName>
        <fullName evidence="2">Uncharacterized protein</fullName>
    </submittedName>
</protein>
<comment type="caution">
    <text evidence="2">The sequence shown here is derived from an EMBL/GenBank/DDBJ whole genome shotgun (WGS) entry which is preliminary data.</text>
</comment>
<evidence type="ECO:0000256" key="1">
    <source>
        <dbReference type="SAM" id="Phobius"/>
    </source>
</evidence>
<sequence length="206" mass="24074">MTDQEKYLTELSRALSFHSEKDGILTEYEGHLKDMAEEENEVSYEWMIERLGHPEAIANLWREEITVTKPKLQWLFVCCNIALFIGGSLLTVAYHLFSWGWLEWTWNTLTSIPMAIIWAYVAFWCLLGYEIGKTFGPSGQPLLGKTFIIGMVPNLILMLLTVFHIIPHRWFAPLINQEFIWVCIIGTILLYPFTWFGFRFGRRMSV</sequence>
<feature type="transmembrane region" description="Helical" evidence="1">
    <location>
        <begin position="74"/>
        <end position="97"/>
    </location>
</feature>
<dbReference type="EMBL" id="CCDI010000006">
    <property type="protein sequence ID" value="CDQ25494.1"/>
    <property type="molecule type" value="Genomic_DNA"/>
</dbReference>
<organism evidence="2 3">
    <name type="scientific">Halobacillus karajensis</name>
    <dbReference type="NCBI Taxonomy" id="195088"/>
    <lineage>
        <taxon>Bacteria</taxon>
        <taxon>Bacillati</taxon>
        <taxon>Bacillota</taxon>
        <taxon>Bacilli</taxon>
        <taxon>Bacillales</taxon>
        <taxon>Bacillaceae</taxon>
        <taxon>Halobacillus</taxon>
    </lineage>
</organism>
<keyword evidence="1" id="KW-0812">Transmembrane</keyword>
<evidence type="ECO:0000313" key="3">
    <source>
        <dbReference type="Proteomes" id="UP000028868"/>
    </source>
</evidence>
<reference evidence="3" key="1">
    <citation type="submission" date="2014-03" db="EMBL/GenBank/DDBJ databases">
        <authorList>
            <person name="Urmite Genomes U."/>
        </authorList>
    </citation>
    <scope>NUCLEOTIDE SEQUENCE [LARGE SCALE GENOMIC DNA]</scope>
    <source>
        <strain evidence="3">HD-03</strain>
    </source>
</reference>
<dbReference type="Proteomes" id="UP000028868">
    <property type="component" value="Unassembled WGS sequence"/>
</dbReference>
<keyword evidence="1" id="KW-0472">Membrane</keyword>
<evidence type="ECO:0000313" key="2">
    <source>
        <dbReference type="EMBL" id="CDQ25494.1"/>
    </source>
</evidence>